<comment type="caution">
    <text evidence="2">The sequence shown here is derived from an EMBL/GenBank/DDBJ whole genome shotgun (WGS) entry which is preliminary data.</text>
</comment>
<dbReference type="EMBL" id="JAMGBE010000003">
    <property type="protein sequence ID" value="MCL6730338.1"/>
    <property type="molecule type" value="Genomic_DNA"/>
</dbReference>
<evidence type="ECO:0000313" key="3">
    <source>
        <dbReference type="Proteomes" id="UP001165342"/>
    </source>
</evidence>
<keyword evidence="3" id="KW-1185">Reference proteome</keyword>
<feature type="chain" id="PRO_5046939389" evidence="1">
    <location>
        <begin position="19"/>
        <end position="613"/>
    </location>
</feature>
<evidence type="ECO:0000256" key="1">
    <source>
        <dbReference type="SAM" id="SignalP"/>
    </source>
</evidence>
<keyword evidence="1" id="KW-0732">Signal</keyword>
<accession>A0ABT0S397</accession>
<organism evidence="2 3">
    <name type="scientific">Sphingomonas hankyongi</name>
    <dbReference type="NCBI Taxonomy" id="2908209"/>
    <lineage>
        <taxon>Bacteria</taxon>
        <taxon>Pseudomonadati</taxon>
        <taxon>Pseudomonadota</taxon>
        <taxon>Alphaproteobacteria</taxon>
        <taxon>Sphingomonadales</taxon>
        <taxon>Sphingomonadaceae</taxon>
        <taxon>Sphingomonas</taxon>
    </lineage>
</organism>
<gene>
    <name evidence="2" type="ORF">LZ538_09770</name>
</gene>
<dbReference type="RefSeq" id="WP_249831829.1">
    <property type="nucleotide sequence ID" value="NZ_JAMGBE010000003.1"/>
</dbReference>
<feature type="signal peptide" evidence="1">
    <location>
        <begin position="1"/>
        <end position="18"/>
    </location>
</feature>
<sequence>MKLLSGALAIALAAPAGAITLGEAQSLYDRNQVADAEKAFASIAADGAADADDRSSAERQLARIAWLIDGKSDLALRHLEAARGIGAKPCDTGAMIARVLDEAGREHQALDRGPELLASCNEDRGRDEIRTHLIHAHLDLAARNGPDRTRLLREAAAEGDNIVDRADVEGARIRLQAAILTADAEAALRAWRDFFWLEEDVDAPQALLAEAAAARFRKGLALNASTADRLQLAELLMRAGFAEESERYAAAFGLPGGGASNDPVWRKLQSYWDARRKLEAEVLRMNRALARGANKDSLSLDEPAKAAMGALMAATGEAGDPRVVLLKHYGIVGSVGKTSGYPSIHMGHVIEDHADRVTQYGKSADIHFQAIDNMVANGFESWLWDGSAMVGGWTGDGVIVHVRPGYVGSPMRAFRLTYDSPERRELLARQAKRSTEDIAKLKGRPVATLEGLNDRLQLQVVDQIWAGARSRATSEADVKRLFLAEYSKANLNQSIRVHEGRHAIDNTLGMGDNVDQAVLEYDAKLSELALTAYPRMALRNLNRSLEGDGPHDRAGARIFADFAKWMNAHKDEIVGFDPQVAALAQLDKLTDGQIREIARGLDPLARTSGGNPS</sequence>
<evidence type="ECO:0000313" key="2">
    <source>
        <dbReference type="EMBL" id="MCL6730338.1"/>
    </source>
</evidence>
<dbReference type="Proteomes" id="UP001165342">
    <property type="component" value="Unassembled WGS sequence"/>
</dbReference>
<name>A0ABT0S397_9SPHN</name>
<reference evidence="2" key="1">
    <citation type="submission" date="2022-05" db="EMBL/GenBank/DDBJ databases">
        <authorList>
            <person name="Jo J.-H."/>
            <person name="Im W.-T."/>
        </authorList>
    </citation>
    <scope>NUCLEOTIDE SEQUENCE</scope>
    <source>
        <strain evidence="2">SE220</strain>
    </source>
</reference>
<proteinExistence type="predicted"/>
<protein>
    <submittedName>
        <fullName evidence="2">Uncharacterized protein</fullName>
    </submittedName>
</protein>